<gene>
    <name evidence="5" type="ORF">S03H2_28350</name>
</gene>
<comment type="subcellular location">
    <subcellularLocation>
        <location evidence="1">Cell envelope</location>
    </subcellularLocation>
</comment>
<accession>X1HQG7</accession>
<comment type="caution">
    <text evidence="5">The sequence shown here is derived from an EMBL/GenBank/DDBJ whole genome shotgun (WGS) entry which is preliminary data.</text>
</comment>
<dbReference type="InterPro" id="IPR028082">
    <property type="entry name" value="Peripla_BP_I"/>
</dbReference>
<name>X1HQG7_9ZZZZ</name>
<dbReference type="Gene3D" id="3.40.50.2300">
    <property type="match status" value="2"/>
</dbReference>
<feature type="non-terminal residue" evidence="5">
    <location>
        <position position="1"/>
    </location>
</feature>
<dbReference type="EMBL" id="BARU01017077">
    <property type="protein sequence ID" value="GAH56064.1"/>
    <property type="molecule type" value="Genomic_DNA"/>
</dbReference>
<organism evidence="5">
    <name type="scientific">marine sediment metagenome</name>
    <dbReference type="NCBI Taxonomy" id="412755"/>
    <lineage>
        <taxon>unclassified sequences</taxon>
        <taxon>metagenomes</taxon>
        <taxon>ecological metagenomes</taxon>
    </lineage>
</organism>
<sequence length="257" mass="28117">VKIFWNGPKRETDREEQIQIIEDFIVQKVSGVVLAPLDSKALVPKVEELFEKNIPCVIIDSGIDTDKYVCFAATDNYVGGLIAARRMGKILNGKGKIVVVKYVPGSASTTNRENGFIDTIKKEFPKIEIVDAQYGNDTVETALQVTEDILTKNAELDGLFACNASTSVGALQALRSQDRAGKIKMIGFDTEKALIDGLKEGIIDSLVAQNPYKMGYEGVKTVIAVLDGKEVPRRIDTGVTLVTQENLDTPEIQALLR</sequence>
<feature type="domain" description="Periplasmic binding protein" evidence="4">
    <location>
        <begin position="10"/>
        <end position="230"/>
    </location>
</feature>
<keyword evidence="3" id="KW-0732">Signal</keyword>
<dbReference type="InterPro" id="IPR025997">
    <property type="entry name" value="SBP_2_dom"/>
</dbReference>
<dbReference type="SUPFAM" id="SSF53822">
    <property type="entry name" value="Periplasmic binding protein-like I"/>
    <property type="match status" value="1"/>
</dbReference>
<dbReference type="PANTHER" id="PTHR46847:SF1">
    <property type="entry name" value="D-ALLOSE-BINDING PERIPLASMIC PROTEIN-RELATED"/>
    <property type="match status" value="1"/>
</dbReference>
<dbReference type="AlphaFoldDB" id="X1HQG7"/>
<dbReference type="GO" id="GO:0030246">
    <property type="term" value="F:carbohydrate binding"/>
    <property type="evidence" value="ECO:0007669"/>
    <property type="project" value="UniProtKB-ARBA"/>
</dbReference>
<evidence type="ECO:0000259" key="4">
    <source>
        <dbReference type="Pfam" id="PF13407"/>
    </source>
</evidence>
<proteinExistence type="inferred from homology"/>
<protein>
    <recommendedName>
        <fullName evidence="4">Periplasmic binding protein domain-containing protein</fullName>
    </recommendedName>
</protein>
<evidence type="ECO:0000313" key="5">
    <source>
        <dbReference type="EMBL" id="GAH56064.1"/>
    </source>
</evidence>
<evidence type="ECO:0000256" key="2">
    <source>
        <dbReference type="ARBA" id="ARBA00007639"/>
    </source>
</evidence>
<dbReference type="Pfam" id="PF13407">
    <property type="entry name" value="Peripla_BP_4"/>
    <property type="match status" value="1"/>
</dbReference>
<dbReference type="CDD" id="cd20004">
    <property type="entry name" value="PBP1_ABC_sugar_binding-like"/>
    <property type="match status" value="1"/>
</dbReference>
<dbReference type="PANTHER" id="PTHR46847">
    <property type="entry name" value="D-ALLOSE-BINDING PERIPLASMIC PROTEIN-RELATED"/>
    <property type="match status" value="1"/>
</dbReference>
<evidence type="ECO:0000256" key="1">
    <source>
        <dbReference type="ARBA" id="ARBA00004196"/>
    </source>
</evidence>
<evidence type="ECO:0000256" key="3">
    <source>
        <dbReference type="ARBA" id="ARBA00022729"/>
    </source>
</evidence>
<dbReference type="GO" id="GO:0030313">
    <property type="term" value="C:cell envelope"/>
    <property type="evidence" value="ECO:0007669"/>
    <property type="project" value="UniProtKB-SubCell"/>
</dbReference>
<reference evidence="5" key="1">
    <citation type="journal article" date="2014" name="Front. Microbiol.">
        <title>High frequency of phylogenetically diverse reductive dehalogenase-homologous genes in deep subseafloor sedimentary metagenomes.</title>
        <authorList>
            <person name="Kawai M."/>
            <person name="Futagami T."/>
            <person name="Toyoda A."/>
            <person name="Takaki Y."/>
            <person name="Nishi S."/>
            <person name="Hori S."/>
            <person name="Arai W."/>
            <person name="Tsubouchi T."/>
            <person name="Morono Y."/>
            <person name="Uchiyama I."/>
            <person name="Ito T."/>
            <person name="Fujiyama A."/>
            <person name="Inagaki F."/>
            <person name="Takami H."/>
        </authorList>
    </citation>
    <scope>NUCLEOTIDE SEQUENCE</scope>
    <source>
        <strain evidence="5">Expedition CK06-06</strain>
    </source>
</reference>
<comment type="similarity">
    <text evidence="2">Belongs to the bacterial solute-binding protein 2 family.</text>
</comment>